<feature type="domain" description="RNA polymerase sigma-70 region 4" evidence="7">
    <location>
        <begin position="110"/>
        <end position="157"/>
    </location>
</feature>
<evidence type="ECO:0000256" key="1">
    <source>
        <dbReference type="ARBA" id="ARBA00010641"/>
    </source>
</evidence>
<dbReference type="InterPro" id="IPR036388">
    <property type="entry name" value="WH-like_DNA-bd_sf"/>
</dbReference>
<sequence length="164" mass="18446">MTQIFLHQRPGLIRYAAARMGDRAEAEDLIQEAWLLFNAVSGTRPLAEPERYLRRIVRNLVIDRSRRTAVEQRLFQADPGGAAEASPSGDPSALAAIVAREELDLVRQTMAAMPERMRRAVEMHRIQGVTLVEIGARLSISKSRAHELVVEGLERCRRALRRAP</sequence>
<comment type="similarity">
    <text evidence="1">Belongs to the sigma-70 factor family. ECF subfamily.</text>
</comment>
<organism evidence="8 9">
    <name type="scientific">Sphingomonas morindae</name>
    <dbReference type="NCBI Taxonomy" id="1541170"/>
    <lineage>
        <taxon>Bacteria</taxon>
        <taxon>Pseudomonadati</taxon>
        <taxon>Pseudomonadota</taxon>
        <taxon>Alphaproteobacteria</taxon>
        <taxon>Sphingomonadales</taxon>
        <taxon>Sphingomonadaceae</taxon>
        <taxon>Sphingomonas</taxon>
    </lineage>
</organism>
<evidence type="ECO:0000256" key="4">
    <source>
        <dbReference type="ARBA" id="ARBA00023125"/>
    </source>
</evidence>
<evidence type="ECO:0000259" key="6">
    <source>
        <dbReference type="Pfam" id="PF04542"/>
    </source>
</evidence>
<evidence type="ECO:0000313" key="8">
    <source>
        <dbReference type="EMBL" id="USI73661.1"/>
    </source>
</evidence>
<dbReference type="InterPro" id="IPR014284">
    <property type="entry name" value="RNA_pol_sigma-70_dom"/>
</dbReference>
<dbReference type="InterPro" id="IPR007630">
    <property type="entry name" value="RNA_pol_sigma70_r4"/>
</dbReference>
<keyword evidence="2" id="KW-0805">Transcription regulation</keyword>
<keyword evidence="4" id="KW-0238">DNA-binding</keyword>
<dbReference type="Pfam" id="PF04545">
    <property type="entry name" value="Sigma70_r4"/>
    <property type="match status" value="1"/>
</dbReference>
<evidence type="ECO:0000259" key="7">
    <source>
        <dbReference type="Pfam" id="PF04545"/>
    </source>
</evidence>
<dbReference type="InterPro" id="IPR013325">
    <property type="entry name" value="RNA_pol_sigma_r2"/>
</dbReference>
<dbReference type="InterPro" id="IPR007627">
    <property type="entry name" value="RNA_pol_sigma70_r2"/>
</dbReference>
<reference evidence="8" key="1">
    <citation type="journal article" date="2022" name="Toxins">
        <title>Genomic Analysis of Sphingopyxis sp. USTB-05 for Biodegrading Cyanobacterial Hepatotoxins.</title>
        <authorList>
            <person name="Liu C."/>
            <person name="Xu Q."/>
            <person name="Zhao Z."/>
            <person name="Zhang H."/>
            <person name="Liu X."/>
            <person name="Yin C."/>
            <person name="Liu Y."/>
            <person name="Yan H."/>
        </authorList>
    </citation>
    <scope>NUCLEOTIDE SEQUENCE</scope>
    <source>
        <strain evidence="8">NBD5</strain>
    </source>
</reference>
<gene>
    <name evidence="8" type="ORF">LHA26_04085</name>
</gene>
<evidence type="ECO:0000256" key="5">
    <source>
        <dbReference type="ARBA" id="ARBA00023163"/>
    </source>
</evidence>
<dbReference type="Gene3D" id="1.10.10.10">
    <property type="entry name" value="Winged helix-like DNA-binding domain superfamily/Winged helix DNA-binding domain"/>
    <property type="match status" value="1"/>
</dbReference>
<dbReference type="Proteomes" id="UP001056937">
    <property type="component" value="Chromosome 1"/>
</dbReference>
<dbReference type="Pfam" id="PF04542">
    <property type="entry name" value="Sigma70_r2"/>
    <property type="match status" value="1"/>
</dbReference>
<name>A0ABY4XAF2_9SPHN</name>
<dbReference type="RefSeq" id="WP_252167467.1">
    <property type="nucleotide sequence ID" value="NZ_CP084930.1"/>
</dbReference>
<proteinExistence type="inferred from homology"/>
<accession>A0ABY4XAF2</accession>
<dbReference type="Gene3D" id="1.10.1740.10">
    <property type="match status" value="1"/>
</dbReference>
<evidence type="ECO:0000256" key="3">
    <source>
        <dbReference type="ARBA" id="ARBA00023082"/>
    </source>
</evidence>
<dbReference type="SUPFAM" id="SSF88946">
    <property type="entry name" value="Sigma2 domain of RNA polymerase sigma factors"/>
    <property type="match status" value="1"/>
</dbReference>
<feature type="domain" description="RNA polymerase sigma-70 region 2" evidence="6">
    <location>
        <begin position="8"/>
        <end position="68"/>
    </location>
</feature>
<keyword evidence="5" id="KW-0804">Transcription</keyword>
<dbReference type="SUPFAM" id="SSF88659">
    <property type="entry name" value="Sigma3 and sigma4 domains of RNA polymerase sigma factors"/>
    <property type="match status" value="1"/>
</dbReference>
<dbReference type="PANTHER" id="PTHR43133:SF63">
    <property type="entry name" value="RNA POLYMERASE SIGMA FACTOR FECI-RELATED"/>
    <property type="match status" value="1"/>
</dbReference>
<protein>
    <submittedName>
        <fullName evidence="8">Sigma-70 family RNA polymerase sigma factor</fullName>
    </submittedName>
</protein>
<evidence type="ECO:0000256" key="2">
    <source>
        <dbReference type="ARBA" id="ARBA00023015"/>
    </source>
</evidence>
<evidence type="ECO:0000313" key="9">
    <source>
        <dbReference type="Proteomes" id="UP001056937"/>
    </source>
</evidence>
<keyword evidence="9" id="KW-1185">Reference proteome</keyword>
<dbReference type="PANTHER" id="PTHR43133">
    <property type="entry name" value="RNA POLYMERASE ECF-TYPE SIGMA FACTO"/>
    <property type="match status" value="1"/>
</dbReference>
<dbReference type="EMBL" id="CP084930">
    <property type="protein sequence ID" value="USI73661.1"/>
    <property type="molecule type" value="Genomic_DNA"/>
</dbReference>
<dbReference type="InterPro" id="IPR013324">
    <property type="entry name" value="RNA_pol_sigma_r3/r4-like"/>
</dbReference>
<dbReference type="NCBIfam" id="TIGR02937">
    <property type="entry name" value="sigma70-ECF"/>
    <property type="match status" value="1"/>
</dbReference>
<keyword evidence="3" id="KW-0731">Sigma factor</keyword>
<dbReference type="InterPro" id="IPR039425">
    <property type="entry name" value="RNA_pol_sigma-70-like"/>
</dbReference>